<evidence type="ECO:0000313" key="3">
    <source>
        <dbReference type="Proteomes" id="UP000509548"/>
    </source>
</evidence>
<reference evidence="2 3" key="1">
    <citation type="journal article" date="2014" name="Genome Announc.">
        <title>Draft Genome Sequence of the Haloacid-Degrading Burkholderia caribensis Strain MBA4.</title>
        <authorList>
            <person name="Pan Y."/>
            <person name="Kong K.F."/>
            <person name="Tsang J.S."/>
        </authorList>
    </citation>
    <scope>NUCLEOTIDE SEQUENCE [LARGE SCALE GENOMIC DNA]</scope>
    <source>
        <strain evidence="2 3">852011</strain>
    </source>
</reference>
<reference evidence="1 4" key="3">
    <citation type="submission" date="2024-01" db="EMBL/GenBank/DDBJ databases">
        <title>The diversity of rhizobia nodulating Mimosa spp. in eleven states of Brazil covering several biomes is determined by host plant, location, and edaphic factors.</title>
        <authorList>
            <person name="Rouws L."/>
            <person name="Barauna A."/>
            <person name="Beukes C."/>
            <person name="De Faria S.M."/>
            <person name="Gross E."/>
            <person name="Dos Reis Junior F.B."/>
            <person name="Simon M."/>
            <person name="Maluk M."/>
            <person name="Odee D.W."/>
            <person name="Kenicer G."/>
            <person name="Young J.P.W."/>
            <person name="Reis V.M."/>
            <person name="Zilli J."/>
            <person name="James E.K."/>
        </authorList>
    </citation>
    <scope>NUCLEOTIDE SEQUENCE [LARGE SCALE GENOMIC DNA]</scope>
    <source>
        <strain evidence="1 4">JHI1651</strain>
    </source>
</reference>
<geneLocation type="plasmid" evidence="2">
    <name>unnamed</name>
</geneLocation>
<gene>
    <name evidence="2" type="ORF">A9O66_30935</name>
    <name evidence="1" type="ORF">VOI32_12955</name>
</gene>
<dbReference type="EMBL" id="JAYLVJ010000013">
    <property type="protein sequence ID" value="MEO1754836.1"/>
    <property type="molecule type" value="Genomic_DNA"/>
</dbReference>
<keyword evidence="4" id="KW-1185">Reference proteome</keyword>
<organism evidence="2 3">
    <name type="scientific">Paraburkholderia caribensis</name>
    <dbReference type="NCBI Taxonomy" id="75105"/>
    <lineage>
        <taxon>Bacteria</taxon>
        <taxon>Pseudomonadati</taxon>
        <taxon>Pseudomonadota</taxon>
        <taxon>Betaproteobacteria</taxon>
        <taxon>Burkholderiales</taxon>
        <taxon>Burkholderiaceae</taxon>
        <taxon>Paraburkholderia</taxon>
    </lineage>
</organism>
<protein>
    <submittedName>
        <fullName evidence="2">Uncharacterized protein</fullName>
    </submittedName>
</protein>
<accession>A0A9Q6WQT7</accession>
<dbReference type="AlphaFoldDB" id="A0A9Q6WQT7"/>
<dbReference type="RefSeq" id="WP_107201490.1">
    <property type="nucleotide sequence ID" value="NZ_CP015960.1"/>
</dbReference>
<dbReference type="Proteomes" id="UP000509548">
    <property type="component" value="Plasmid unnamed"/>
</dbReference>
<evidence type="ECO:0000313" key="1">
    <source>
        <dbReference type="EMBL" id="MEO1754836.1"/>
    </source>
</evidence>
<dbReference type="EMBL" id="CP015960">
    <property type="protein sequence ID" value="QLB66931.1"/>
    <property type="molecule type" value="Genomic_DNA"/>
</dbReference>
<reference evidence="2" key="2">
    <citation type="submission" date="2016-06" db="EMBL/GenBank/DDBJ databases">
        <authorList>
            <person name="Huang P."/>
            <person name="Jiang X."/>
            <person name="Liu X."/>
        </authorList>
    </citation>
    <scope>NUCLEOTIDE SEQUENCE</scope>
    <source>
        <strain evidence="2">852011</strain>
        <plasmid evidence="2">unnamed</plasmid>
    </source>
</reference>
<sequence>MLPFQSPSKRGIPATLDDLAAHHIVTGPLGPLHQIEVFSALHGDSRFAPYRKFAVERTS</sequence>
<dbReference type="Proteomes" id="UP001462961">
    <property type="component" value="Unassembled WGS sequence"/>
</dbReference>
<proteinExistence type="predicted"/>
<keyword evidence="2" id="KW-0614">Plasmid</keyword>
<evidence type="ECO:0000313" key="4">
    <source>
        <dbReference type="Proteomes" id="UP001462961"/>
    </source>
</evidence>
<evidence type="ECO:0000313" key="2">
    <source>
        <dbReference type="EMBL" id="QLB66931.1"/>
    </source>
</evidence>
<name>A0A9Q6WQT7_9BURK</name>
<geneLocation type="plasmid" evidence="3"/>